<sequence length="229" mass="25076">MRPISQLITLAWLCMLSLPNAVAADINAKSALPIKTIADKPCAELPPEETTRLGLIQQMLSEGKPHAALAHLESIKVKSERAELLRAHALRQTGRAPQAQAIYEQLANSCVSGHAYRGLGLIASQGGNLQEALRYLKAASNTLPTEHTIRNDYGYVLMQAGQNEPALHEFLTAVELAPDYRQAAHNLVLLLYKQGDMVKAEAFARQFGLVEDEMQQLKKMTQASNKATP</sequence>
<organism evidence="3 4">
    <name type="scientific">Methylophilus flavus</name>
    <dbReference type="NCBI Taxonomy" id="640084"/>
    <lineage>
        <taxon>Bacteria</taxon>
        <taxon>Pseudomonadati</taxon>
        <taxon>Pseudomonadota</taxon>
        <taxon>Betaproteobacteria</taxon>
        <taxon>Nitrosomonadales</taxon>
        <taxon>Methylophilaceae</taxon>
        <taxon>Methylophilus</taxon>
    </lineage>
</organism>
<dbReference type="PROSITE" id="PS50005">
    <property type="entry name" value="TPR"/>
    <property type="match status" value="1"/>
</dbReference>
<accession>A0ABW3P9S7</accession>
<dbReference type="Gene3D" id="1.25.40.10">
    <property type="entry name" value="Tetratricopeptide repeat domain"/>
    <property type="match status" value="1"/>
</dbReference>
<dbReference type="EMBL" id="JBHTLN010000002">
    <property type="protein sequence ID" value="MFD1122994.1"/>
    <property type="molecule type" value="Genomic_DNA"/>
</dbReference>
<keyword evidence="2" id="KW-0732">Signal</keyword>
<keyword evidence="4" id="KW-1185">Reference proteome</keyword>
<protein>
    <submittedName>
        <fullName evidence="3">Tetratricopeptide repeat protein</fullName>
    </submittedName>
</protein>
<dbReference type="Pfam" id="PF13432">
    <property type="entry name" value="TPR_16"/>
    <property type="match status" value="2"/>
</dbReference>
<dbReference type="Proteomes" id="UP001597206">
    <property type="component" value="Unassembled WGS sequence"/>
</dbReference>
<proteinExistence type="predicted"/>
<evidence type="ECO:0000313" key="4">
    <source>
        <dbReference type="Proteomes" id="UP001597206"/>
    </source>
</evidence>
<evidence type="ECO:0000256" key="1">
    <source>
        <dbReference type="PROSITE-ProRule" id="PRU00339"/>
    </source>
</evidence>
<keyword evidence="1" id="KW-0802">TPR repeat</keyword>
<name>A0ABW3P9S7_9PROT</name>
<feature type="signal peptide" evidence="2">
    <location>
        <begin position="1"/>
        <end position="23"/>
    </location>
</feature>
<reference evidence="4" key="1">
    <citation type="journal article" date="2019" name="Int. J. Syst. Evol. Microbiol.">
        <title>The Global Catalogue of Microorganisms (GCM) 10K type strain sequencing project: providing services to taxonomists for standard genome sequencing and annotation.</title>
        <authorList>
            <consortium name="The Broad Institute Genomics Platform"/>
            <consortium name="The Broad Institute Genome Sequencing Center for Infectious Disease"/>
            <person name="Wu L."/>
            <person name="Ma J."/>
        </authorList>
    </citation>
    <scope>NUCLEOTIDE SEQUENCE [LARGE SCALE GENOMIC DNA]</scope>
    <source>
        <strain evidence="4">CCUG 58411</strain>
    </source>
</reference>
<dbReference type="InterPro" id="IPR011990">
    <property type="entry name" value="TPR-like_helical_dom_sf"/>
</dbReference>
<comment type="caution">
    <text evidence="3">The sequence shown here is derived from an EMBL/GenBank/DDBJ whole genome shotgun (WGS) entry which is preliminary data.</text>
</comment>
<feature type="repeat" description="TPR" evidence="1">
    <location>
        <begin position="147"/>
        <end position="180"/>
    </location>
</feature>
<dbReference type="InterPro" id="IPR019734">
    <property type="entry name" value="TPR_rpt"/>
</dbReference>
<dbReference type="SUPFAM" id="SSF48452">
    <property type="entry name" value="TPR-like"/>
    <property type="match status" value="1"/>
</dbReference>
<evidence type="ECO:0000256" key="2">
    <source>
        <dbReference type="SAM" id="SignalP"/>
    </source>
</evidence>
<dbReference type="RefSeq" id="WP_379034281.1">
    <property type="nucleotide sequence ID" value="NZ_JBHTLN010000002.1"/>
</dbReference>
<evidence type="ECO:0000313" key="3">
    <source>
        <dbReference type="EMBL" id="MFD1122994.1"/>
    </source>
</evidence>
<gene>
    <name evidence="3" type="ORF">ACFQ2T_10800</name>
</gene>
<feature type="chain" id="PRO_5046125787" evidence="2">
    <location>
        <begin position="24"/>
        <end position="229"/>
    </location>
</feature>